<evidence type="ECO:0000313" key="12">
    <source>
        <dbReference type="Proteomes" id="UP000016935"/>
    </source>
</evidence>
<feature type="compositionally biased region" description="Low complexity" evidence="10">
    <location>
        <begin position="12"/>
        <end position="28"/>
    </location>
</feature>
<dbReference type="Proteomes" id="UP000016935">
    <property type="component" value="Unassembled WGS sequence"/>
</dbReference>
<evidence type="ECO:0000256" key="7">
    <source>
        <dbReference type="ARBA" id="ARBA00023242"/>
    </source>
</evidence>
<dbReference type="OrthoDB" id="5349119at2759"/>
<dbReference type="HOGENOM" id="CLU_302495_0_0_1"/>
<keyword evidence="4 9" id="KW-0227">DNA damage</keyword>
<dbReference type="InterPro" id="IPR018574">
    <property type="entry name" value="Structure-sp_endonuc_su_Slx4"/>
</dbReference>
<proteinExistence type="inferred from homology"/>
<keyword evidence="6 9" id="KW-0234">DNA repair</keyword>
<evidence type="ECO:0000256" key="2">
    <source>
        <dbReference type="ARBA" id="ARBA00006661"/>
    </source>
</evidence>
<dbReference type="STRING" id="671987.R0K0G0"/>
<dbReference type="GO" id="GO:0006281">
    <property type="term" value="P:DNA repair"/>
    <property type="evidence" value="ECO:0007669"/>
    <property type="project" value="UniProtKB-UniRule"/>
</dbReference>
<evidence type="ECO:0000256" key="9">
    <source>
        <dbReference type="HAMAP-Rule" id="MF_03110"/>
    </source>
</evidence>
<feature type="compositionally biased region" description="Basic and acidic residues" evidence="10">
    <location>
        <begin position="128"/>
        <end position="139"/>
    </location>
</feature>
<feature type="region of interest" description="Disordered" evidence="10">
    <location>
        <begin position="82"/>
        <end position="339"/>
    </location>
</feature>
<evidence type="ECO:0000256" key="3">
    <source>
        <dbReference type="ARBA" id="ARBA00022553"/>
    </source>
</evidence>
<keyword evidence="12" id="KW-1185">Reference proteome</keyword>
<keyword evidence="5 9" id="KW-0233">DNA recombination</keyword>
<gene>
    <name evidence="9" type="primary">SLX4</name>
    <name evidence="11" type="ORF">SETTUDRAFT_88332</name>
</gene>
<feature type="compositionally biased region" description="Basic residues" evidence="10">
    <location>
        <begin position="194"/>
        <end position="205"/>
    </location>
</feature>
<evidence type="ECO:0000256" key="10">
    <source>
        <dbReference type="SAM" id="MobiDB-lite"/>
    </source>
</evidence>
<dbReference type="GO" id="GO:0017108">
    <property type="term" value="F:5'-flap endonuclease activity"/>
    <property type="evidence" value="ECO:0007669"/>
    <property type="project" value="InterPro"/>
</dbReference>
<feature type="compositionally biased region" description="Basic and acidic residues" evidence="10">
    <location>
        <begin position="675"/>
        <end position="687"/>
    </location>
</feature>
<feature type="compositionally biased region" description="Polar residues" evidence="10">
    <location>
        <begin position="721"/>
        <end position="731"/>
    </location>
</feature>
<dbReference type="AlphaFoldDB" id="R0K0G0"/>
<evidence type="ECO:0000256" key="5">
    <source>
        <dbReference type="ARBA" id="ARBA00023172"/>
    </source>
</evidence>
<dbReference type="GO" id="GO:0033557">
    <property type="term" value="C:Slx1-Slx4 complex"/>
    <property type="evidence" value="ECO:0007669"/>
    <property type="project" value="UniProtKB-UniRule"/>
</dbReference>
<feature type="compositionally biased region" description="Basic and acidic residues" evidence="10">
    <location>
        <begin position="313"/>
        <end position="322"/>
    </location>
</feature>
<evidence type="ECO:0000256" key="6">
    <source>
        <dbReference type="ARBA" id="ARBA00023204"/>
    </source>
</evidence>
<dbReference type="GO" id="GO:0006310">
    <property type="term" value="P:DNA recombination"/>
    <property type="evidence" value="ECO:0007669"/>
    <property type="project" value="UniProtKB-UniRule"/>
</dbReference>
<reference evidence="11 12" key="1">
    <citation type="journal article" date="2012" name="PLoS Pathog.">
        <title>Diverse lifestyles and strategies of plant pathogenesis encoded in the genomes of eighteen Dothideomycetes fungi.</title>
        <authorList>
            <person name="Ohm R.A."/>
            <person name="Feau N."/>
            <person name="Henrissat B."/>
            <person name="Schoch C.L."/>
            <person name="Horwitz B.A."/>
            <person name="Barry K.W."/>
            <person name="Condon B.J."/>
            <person name="Copeland A.C."/>
            <person name="Dhillon B."/>
            <person name="Glaser F."/>
            <person name="Hesse C.N."/>
            <person name="Kosti I."/>
            <person name="LaButti K."/>
            <person name="Lindquist E.A."/>
            <person name="Lucas S."/>
            <person name="Salamov A.A."/>
            <person name="Bradshaw R.E."/>
            <person name="Ciuffetti L."/>
            <person name="Hamelin R.C."/>
            <person name="Kema G.H.J."/>
            <person name="Lawrence C."/>
            <person name="Scott J.A."/>
            <person name="Spatafora J.W."/>
            <person name="Turgeon B.G."/>
            <person name="de Wit P.J.G.M."/>
            <person name="Zhong S."/>
            <person name="Goodwin S.B."/>
            <person name="Grigoriev I.V."/>
        </authorList>
    </citation>
    <scope>NUCLEOTIDE SEQUENCE [LARGE SCALE GENOMIC DNA]</scope>
    <source>
        <strain evidence="12">28A</strain>
    </source>
</reference>
<dbReference type="GeneID" id="19405700"/>
<keyword evidence="7 9" id="KW-0539">Nucleus</keyword>
<comment type="similarity">
    <text evidence="2 9">Belongs to the SLX4 family.</text>
</comment>
<evidence type="ECO:0000256" key="4">
    <source>
        <dbReference type="ARBA" id="ARBA00022763"/>
    </source>
</evidence>
<name>R0K0G0_EXST2</name>
<dbReference type="Pfam" id="PF09494">
    <property type="entry name" value="Slx4"/>
    <property type="match status" value="1"/>
</dbReference>
<feature type="compositionally biased region" description="Polar residues" evidence="10">
    <location>
        <begin position="699"/>
        <end position="710"/>
    </location>
</feature>
<feature type="region of interest" description="Disordered" evidence="10">
    <location>
        <begin position="612"/>
        <end position="793"/>
    </location>
</feature>
<feature type="compositionally biased region" description="Basic and acidic residues" evidence="10">
    <location>
        <begin position="82"/>
        <end position="103"/>
    </location>
</feature>
<comment type="subcellular location">
    <subcellularLocation>
        <location evidence="1 9">Nucleus</location>
    </subcellularLocation>
</comment>
<dbReference type="InterPro" id="IPR027784">
    <property type="entry name" value="Slx4_ascomycetes"/>
</dbReference>
<feature type="region of interest" description="Disordered" evidence="10">
    <location>
        <begin position="388"/>
        <end position="510"/>
    </location>
</feature>
<evidence type="ECO:0000313" key="11">
    <source>
        <dbReference type="EMBL" id="EOA86598.1"/>
    </source>
</evidence>
<evidence type="ECO:0000256" key="1">
    <source>
        <dbReference type="ARBA" id="ARBA00004123"/>
    </source>
</evidence>
<sequence length="1010" mass="110455">MVGSTYDVVVLSSSPPAASPQRGAPPRRVAIPASSPLSFSPATSPRIATAGASTTNPRAAPIPEGAVRGFATVGSLIRSEHFTSRLDDDFAEKPKAHSRRGSEDVGETIENVEKTRKRSTKKATSATDKSEKAKSEPKPRTRKAKPKSDKEILDSDDELRRPKRPTKSPFFEEKASEPVTEPSNEGTSGPKLTKSGKPRKPHAKKQKPEEEDGEPVAKPKRTRVTKPKTTTVKVSKKQSDNAPVVSAHFQAGADKDEGSTTVARQKSIETQDNADDQPASIWEVPESPQRGKVATSKRRQAHPIAEELELEEASVRRRDWTPPHDTAVPSPFTDSTGKENRSLVHNAEGAFTNLLSNFAYAQSPSAPAAARATSSAVEMMAATKRRRVELVEVPGNQNNSRDSSPEKGKAPKKKPRTITDLVTGQYGPGDKESDSNATKDNFFEPRISTTTVPLNDTPAHDTNAPTEKPSRKRRSPKTQASETEEVGAKAKAKSKSKKASAKSAAKPKPIAEKLLSPAAAMLRLNQQDVLFGTSSQLALEESPAMIRQIQVALKESERDADNANSYSLLAQPSWPRLGKVQGKKGLWAASARDDDGGMLEHMQDMYIPEPDRTQDIPLLMDGTHDTPDDVRNESIEPSSFIDIDDIPRDPPPAITVSSDLPTPPRTSSRVSETPKLSEDNYQMKDREFEDIDTFEQGLPPSNQNAESQHQFFDIDEFDSPPSAQVQHSSVTKLRPPVSASVTKDGSPKKRGRQPKQHSVVPKVSESKTSISKPSSSKSRVKTKENAALSTPPGGSLRFIDIEEILDSEDDALEAFSLTPPRIRKHADSGPLPLVSLSPTTSPKKTRIGPPTKTREVLQSDAQLMRVHCISTELLEWVNIKPDVFAQITTHIRSLPPTRDPANPTWHEKILMYDPLVLEDFTSYLNTSTSICVFKKATQKQVKAWNKQRKADGEPELAVDRGEDGKGDGEEVLAVEKELETYMVQAWCESLSVCCVWGEGRGKSGARKGLY</sequence>
<accession>R0K0G0</accession>
<reference evidence="11 12" key="2">
    <citation type="journal article" date="2013" name="PLoS Genet.">
        <title>Comparative genome structure, secondary metabolite, and effector coding capacity across Cochliobolus pathogens.</title>
        <authorList>
            <person name="Condon B.J."/>
            <person name="Leng Y."/>
            <person name="Wu D."/>
            <person name="Bushley K.E."/>
            <person name="Ohm R.A."/>
            <person name="Otillar R."/>
            <person name="Martin J."/>
            <person name="Schackwitz W."/>
            <person name="Grimwood J."/>
            <person name="MohdZainudin N."/>
            <person name="Xue C."/>
            <person name="Wang R."/>
            <person name="Manning V.A."/>
            <person name="Dhillon B."/>
            <person name="Tu Z.J."/>
            <person name="Steffenson B.J."/>
            <person name="Salamov A."/>
            <person name="Sun H."/>
            <person name="Lowry S."/>
            <person name="LaButti K."/>
            <person name="Han J."/>
            <person name="Copeland A."/>
            <person name="Lindquist E."/>
            <person name="Barry K."/>
            <person name="Schmutz J."/>
            <person name="Baker S.E."/>
            <person name="Ciuffetti L.M."/>
            <person name="Grigoriev I.V."/>
            <person name="Zhong S."/>
            <person name="Turgeon B.G."/>
        </authorList>
    </citation>
    <scope>NUCLEOTIDE SEQUENCE [LARGE SCALE GENOMIC DNA]</scope>
    <source>
        <strain evidence="12">28A</strain>
    </source>
</reference>
<comment type="PTM">
    <text evidence="9">Phosphorylated in response to DNA damage.</text>
</comment>
<evidence type="ECO:0000256" key="8">
    <source>
        <dbReference type="ARBA" id="ARBA00029496"/>
    </source>
</evidence>
<feature type="region of interest" description="Disordered" evidence="10">
    <location>
        <begin position="826"/>
        <end position="850"/>
    </location>
</feature>
<feature type="compositionally biased region" description="Basic and acidic residues" evidence="10">
    <location>
        <begin position="622"/>
        <end position="634"/>
    </location>
</feature>
<feature type="region of interest" description="Disordered" evidence="10">
    <location>
        <begin position="12"/>
        <end position="64"/>
    </location>
</feature>
<organism evidence="11 12">
    <name type="scientific">Exserohilum turcicum (strain 28A)</name>
    <name type="common">Northern leaf blight fungus</name>
    <name type="synonym">Setosphaeria turcica</name>
    <dbReference type="NCBI Taxonomy" id="671987"/>
    <lineage>
        <taxon>Eukaryota</taxon>
        <taxon>Fungi</taxon>
        <taxon>Dikarya</taxon>
        <taxon>Ascomycota</taxon>
        <taxon>Pezizomycotina</taxon>
        <taxon>Dothideomycetes</taxon>
        <taxon>Pleosporomycetidae</taxon>
        <taxon>Pleosporales</taxon>
        <taxon>Pleosporineae</taxon>
        <taxon>Pleosporaceae</taxon>
        <taxon>Exserohilum</taxon>
    </lineage>
</organism>
<feature type="compositionally biased region" description="Polar residues" evidence="10">
    <location>
        <begin position="655"/>
        <end position="671"/>
    </location>
</feature>
<comment type="function">
    <text evidence="9">Regulatory subunit of the SLX1-SLX4 structure-specific endonuclease that resolves DNA secondary structures generated during DNA repair and recombination. Has endonuclease activity towards branched DNA substrates, introducing single-strand cuts in duplex DNA close to junctions with ss-DNA.</text>
</comment>
<comment type="subunit">
    <text evidence="9">Forms a heterodimer with SLX1.</text>
</comment>
<feature type="compositionally biased region" description="Basic residues" evidence="10">
    <location>
        <begin position="490"/>
        <end position="500"/>
    </location>
</feature>
<dbReference type="HAMAP" id="MF_03110">
    <property type="entry name" value="Endonuc_su_Slx4"/>
    <property type="match status" value="1"/>
</dbReference>
<keyword evidence="3 9" id="KW-0597">Phosphoprotein</keyword>
<dbReference type="GO" id="GO:0006260">
    <property type="term" value="P:DNA replication"/>
    <property type="evidence" value="ECO:0007669"/>
    <property type="project" value="InterPro"/>
</dbReference>
<feature type="compositionally biased region" description="Low complexity" evidence="10">
    <location>
        <begin position="766"/>
        <end position="777"/>
    </location>
</feature>
<dbReference type="RefSeq" id="XP_008025250.1">
    <property type="nucleotide sequence ID" value="XM_008027059.1"/>
</dbReference>
<feature type="compositionally biased region" description="Polar residues" evidence="10">
    <location>
        <begin position="259"/>
        <end position="271"/>
    </location>
</feature>
<protein>
    <recommendedName>
        <fullName evidence="8 9">Structure-specific endonuclease subunit SLX4</fullName>
    </recommendedName>
</protein>
<dbReference type="EMBL" id="KB908592">
    <property type="protein sequence ID" value="EOA86598.1"/>
    <property type="molecule type" value="Genomic_DNA"/>
</dbReference>
<dbReference type="eggNOG" id="ENOG502S832">
    <property type="taxonomic scope" value="Eukaryota"/>
</dbReference>